<proteinExistence type="predicted"/>
<feature type="domain" description="FMN-dependent dehydrogenase" evidence="2">
    <location>
        <begin position="12"/>
        <end position="79"/>
    </location>
</feature>
<accession>A0A239Q1G6</accession>
<protein>
    <submittedName>
        <fullName evidence="3">FMN-dependent dehydrogenase</fullName>
    </submittedName>
</protein>
<dbReference type="InterPro" id="IPR013785">
    <property type="entry name" value="Aldolase_TIM"/>
</dbReference>
<name>A0A239Q1G6_9RHOB</name>
<comment type="cofactor">
    <cofactor evidence="1">
        <name>FMN</name>
        <dbReference type="ChEBI" id="CHEBI:58210"/>
    </cofactor>
</comment>
<gene>
    <name evidence="3" type="ORF">SAMN05444959_11759</name>
</gene>
<dbReference type="Gene3D" id="3.20.20.70">
    <property type="entry name" value="Aldolase class I"/>
    <property type="match status" value="1"/>
</dbReference>
<dbReference type="Pfam" id="PF01070">
    <property type="entry name" value="FMN_dh"/>
    <property type="match status" value="1"/>
</dbReference>
<dbReference type="EMBL" id="FZQB01000017">
    <property type="protein sequence ID" value="SNT76280.1"/>
    <property type="molecule type" value="Genomic_DNA"/>
</dbReference>
<dbReference type="Proteomes" id="UP000198307">
    <property type="component" value="Unassembled WGS sequence"/>
</dbReference>
<dbReference type="RefSeq" id="WP_089345598.1">
    <property type="nucleotide sequence ID" value="NZ_CP067131.1"/>
</dbReference>
<dbReference type="InterPro" id="IPR000262">
    <property type="entry name" value="FMN-dep_DH"/>
</dbReference>
<evidence type="ECO:0000313" key="3">
    <source>
        <dbReference type="EMBL" id="SNT76280.1"/>
    </source>
</evidence>
<dbReference type="AlphaFoldDB" id="A0A239Q1G6"/>
<dbReference type="GO" id="GO:0016491">
    <property type="term" value="F:oxidoreductase activity"/>
    <property type="evidence" value="ECO:0007669"/>
    <property type="project" value="InterPro"/>
</dbReference>
<evidence type="ECO:0000259" key="2">
    <source>
        <dbReference type="Pfam" id="PF01070"/>
    </source>
</evidence>
<keyword evidence="4" id="KW-1185">Reference proteome</keyword>
<evidence type="ECO:0000313" key="4">
    <source>
        <dbReference type="Proteomes" id="UP000198307"/>
    </source>
</evidence>
<sequence>MDPGIFHPPIAHLRMNRDEWPGDLVVKGVLNPDDARWPVASGVDATCVSNHSAPQFEAGSGTIDQLPQIRKAGGDDTPLKICGHGPFQE</sequence>
<dbReference type="SUPFAM" id="SSF51395">
    <property type="entry name" value="FMN-linked oxidoreductases"/>
    <property type="match status" value="1"/>
</dbReference>
<organism evidence="3 4">
    <name type="scientific">Paracoccus seriniphilus</name>
    <dbReference type="NCBI Taxonomy" id="184748"/>
    <lineage>
        <taxon>Bacteria</taxon>
        <taxon>Pseudomonadati</taxon>
        <taxon>Pseudomonadota</taxon>
        <taxon>Alphaproteobacteria</taxon>
        <taxon>Rhodobacterales</taxon>
        <taxon>Paracoccaceae</taxon>
        <taxon>Paracoccus</taxon>
    </lineage>
</organism>
<reference evidence="3 4" key="1">
    <citation type="submission" date="2017-07" db="EMBL/GenBank/DDBJ databases">
        <authorList>
            <person name="Sun Z.S."/>
            <person name="Albrecht U."/>
            <person name="Echele G."/>
            <person name="Lee C.C."/>
        </authorList>
    </citation>
    <scope>NUCLEOTIDE SEQUENCE [LARGE SCALE GENOMIC DNA]</scope>
    <source>
        <strain evidence="3 4">DSM 14827</strain>
    </source>
</reference>
<evidence type="ECO:0000256" key="1">
    <source>
        <dbReference type="ARBA" id="ARBA00001917"/>
    </source>
</evidence>
<dbReference type="OrthoDB" id="9770452at2"/>